<proteinExistence type="predicted"/>
<dbReference type="Proteomes" id="UP000323910">
    <property type="component" value="Unassembled WGS sequence"/>
</dbReference>
<evidence type="ECO:0000313" key="4">
    <source>
        <dbReference type="Proteomes" id="UP000323910"/>
    </source>
</evidence>
<gene>
    <name evidence="3" type="ORF">FZO59_07645</name>
    <name evidence="2" type="ORF">ISP11_12815</name>
</gene>
<dbReference type="AlphaFoldDB" id="A0ABD4KBF3"/>
<feature type="signal peptide" evidence="1">
    <location>
        <begin position="1"/>
        <end position="25"/>
    </location>
</feature>
<dbReference type="RefSeq" id="WP_100780627.1">
    <property type="nucleotide sequence ID" value="NZ_DALYVD010000001.1"/>
</dbReference>
<reference evidence="2 5" key="2">
    <citation type="submission" date="2020-11" db="EMBL/GenBank/DDBJ databases">
        <title>Identification of Lelliottia nimipressuralis from Wound Infection by Whole Genome-Based Bacterial Identification.</title>
        <authorList>
            <person name="Navarathna D.H."/>
            <person name="Choi H."/>
            <person name="Jinadatha C."/>
            <person name="Chatterjee P."/>
            <person name="Hwang M."/>
        </authorList>
    </citation>
    <scope>NUCLEOTIDE SEQUENCE [LARGE SCALE GENOMIC DNA]</scope>
    <source>
        <strain evidence="2 5">DN2020</strain>
    </source>
</reference>
<keyword evidence="4" id="KW-1185">Reference proteome</keyword>
<sequence>MAASIVKSIISAGIVVLSALTPALAATTVNGGVIHFNGSIVEDPCEISPQHNQFALSCPHEGRVQTTQVSYGDALRGHNPYPDVATVSMKYINPEKTLAVLLVNYR</sequence>
<comment type="caution">
    <text evidence="2">The sequence shown here is derived from an EMBL/GenBank/DDBJ whole genome shotgun (WGS) entry which is preliminary data.</text>
</comment>
<name>A0ABD4KBF3_9ENTR</name>
<evidence type="ECO:0000313" key="2">
    <source>
        <dbReference type="EMBL" id="MBF4178743.1"/>
    </source>
</evidence>
<dbReference type="EMBL" id="VTFR01000003">
    <property type="protein sequence ID" value="TYT34251.1"/>
    <property type="molecule type" value="Genomic_DNA"/>
</dbReference>
<dbReference type="EMBL" id="JADIXP010000007">
    <property type="protein sequence ID" value="MBF4178743.1"/>
    <property type="molecule type" value="Genomic_DNA"/>
</dbReference>
<dbReference type="Proteomes" id="UP000628560">
    <property type="component" value="Unassembled WGS sequence"/>
</dbReference>
<organism evidence="2 5">
    <name type="scientific">Lelliottia nimipressuralis</name>
    <dbReference type="NCBI Taxonomy" id="69220"/>
    <lineage>
        <taxon>Bacteria</taxon>
        <taxon>Pseudomonadati</taxon>
        <taxon>Pseudomonadota</taxon>
        <taxon>Gammaproteobacteria</taxon>
        <taxon>Enterobacterales</taxon>
        <taxon>Enterobacteriaceae</taxon>
        <taxon>Lelliottia</taxon>
    </lineage>
</organism>
<reference evidence="3 4" key="1">
    <citation type="submission" date="2019-08" db="EMBL/GenBank/DDBJ databases">
        <title>The draft genome of Lelliottia nimipressuralis strain CICC 24156.</title>
        <authorList>
            <person name="Wu W."/>
            <person name="Feng Y."/>
            <person name="Zong Z."/>
        </authorList>
    </citation>
    <scope>NUCLEOTIDE SEQUENCE [LARGE SCALE GENOMIC DNA]</scope>
    <source>
        <strain evidence="3 4">CICC 24156</strain>
    </source>
</reference>
<accession>A0ABD4KBF3</accession>
<evidence type="ECO:0000256" key="1">
    <source>
        <dbReference type="SAM" id="SignalP"/>
    </source>
</evidence>
<evidence type="ECO:0000313" key="5">
    <source>
        <dbReference type="Proteomes" id="UP000628560"/>
    </source>
</evidence>
<feature type="chain" id="PRO_5044725461" evidence="1">
    <location>
        <begin position="26"/>
        <end position="106"/>
    </location>
</feature>
<evidence type="ECO:0000313" key="3">
    <source>
        <dbReference type="EMBL" id="TYT34251.1"/>
    </source>
</evidence>
<protein>
    <submittedName>
        <fullName evidence="2">Type 1 fimbrial protein</fullName>
    </submittedName>
</protein>
<keyword evidence="1" id="KW-0732">Signal</keyword>